<organism evidence="2 3">
    <name type="scientific">Pisolithus tinctorius Marx 270</name>
    <dbReference type="NCBI Taxonomy" id="870435"/>
    <lineage>
        <taxon>Eukaryota</taxon>
        <taxon>Fungi</taxon>
        <taxon>Dikarya</taxon>
        <taxon>Basidiomycota</taxon>
        <taxon>Agaricomycotina</taxon>
        <taxon>Agaricomycetes</taxon>
        <taxon>Agaricomycetidae</taxon>
        <taxon>Boletales</taxon>
        <taxon>Sclerodermatineae</taxon>
        <taxon>Pisolithaceae</taxon>
        <taxon>Pisolithus</taxon>
    </lineage>
</organism>
<evidence type="ECO:0000313" key="2">
    <source>
        <dbReference type="EMBL" id="KIO03038.1"/>
    </source>
</evidence>
<sequence length="170" mass="19247">MDDPEPTTLFATQAPSNGLIPTILLETWRLHSRIYPIDTFWDSLSSISVSWHSRLRTLSNLVVISLCALTRTVALENFVLKTDLAVYIVLSTMLYLSFIVMENSDMQFDKNVSCSSRPLPAELINVAKWPKPIAEIAHSCQSDTTVCLDEQWPRPEGLSSRVQFVEQFLD</sequence>
<feature type="transmembrane region" description="Helical" evidence="1">
    <location>
        <begin position="84"/>
        <end position="101"/>
    </location>
</feature>
<reference evidence="3" key="2">
    <citation type="submission" date="2015-01" db="EMBL/GenBank/DDBJ databases">
        <title>Evolutionary Origins and Diversification of the Mycorrhizal Mutualists.</title>
        <authorList>
            <consortium name="DOE Joint Genome Institute"/>
            <consortium name="Mycorrhizal Genomics Consortium"/>
            <person name="Kohler A."/>
            <person name="Kuo A."/>
            <person name="Nagy L.G."/>
            <person name="Floudas D."/>
            <person name="Copeland A."/>
            <person name="Barry K.W."/>
            <person name="Cichocki N."/>
            <person name="Veneault-Fourrey C."/>
            <person name="LaButti K."/>
            <person name="Lindquist E.A."/>
            <person name="Lipzen A."/>
            <person name="Lundell T."/>
            <person name="Morin E."/>
            <person name="Murat C."/>
            <person name="Riley R."/>
            <person name="Ohm R."/>
            <person name="Sun H."/>
            <person name="Tunlid A."/>
            <person name="Henrissat B."/>
            <person name="Grigoriev I.V."/>
            <person name="Hibbett D.S."/>
            <person name="Martin F."/>
        </authorList>
    </citation>
    <scope>NUCLEOTIDE SEQUENCE [LARGE SCALE GENOMIC DNA]</scope>
    <source>
        <strain evidence="3">Marx 270</strain>
    </source>
</reference>
<accession>A0A0C3J1S5</accession>
<protein>
    <submittedName>
        <fullName evidence="2">Uncharacterized protein</fullName>
    </submittedName>
</protein>
<dbReference type="HOGENOM" id="CLU_1571279_0_0_1"/>
<dbReference type="InParanoid" id="A0A0C3J1S5"/>
<keyword evidence="3" id="KW-1185">Reference proteome</keyword>
<dbReference type="AlphaFoldDB" id="A0A0C3J1S5"/>
<dbReference type="Proteomes" id="UP000054217">
    <property type="component" value="Unassembled WGS sequence"/>
</dbReference>
<keyword evidence="1" id="KW-0812">Transmembrane</keyword>
<dbReference type="EMBL" id="KN831978">
    <property type="protein sequence ID" value="KIO03038.1"/>
    <property type="molecule type" value="Genomic_DNA"/>
</dbReference>
<keyword evidence="1" id="KW-1133">Transmembrane helix</keyword>
<keyword evidence="1" id="KW-0472">Membrane</keyword>
<evidence type="ECO:0000313" key="3">
    <source>
        <dbReference type="Proteomes" id="UP000054217"/>
    </source>
</evidence>
<proteinExistence type="predicted"/>
<name>A0A0C3J1S5_PISTI</name>
<evidence type="ECO:0000256" key="1">
    <source>
        <dbReference type="SAM" id="Phobius"/>
    </source>
</evidence>
<gene>
    <name evidence="2" type="ORF">M404DRAFT_631275</name>
</gene>
<reference evidence="2 3" key="1">
    <citation type="submission" date="2014-04" db="EMBL/GenBank/DDBJ databases">
        <authorList>
            <consortium name="DOE Joint Genome Institute"/>
            <person name="Kuo A."/>
            <person name="Kohler A."/>
            <person name="Costa M.D."/>
            <person name="Nagy L.G."/>
            <person name="Floudas D."/>
            <person name="Copeland A."/>
            <person name="Barry K.W."/>
            <person name="Cichocki N."/>
            <person name="Veneault-Fourrey C."/>
            <person name="LaButti K."/>
            <person name="Lindquist E.A."/>
            <person name="Lipzen A."/>
            <person name="Lundell T."/>
            <person name="Morin E."/>
            <person name="Murat C."/>
            <person name="Sun H."/>
            <person name="Tunlid A."/>
            <person name="Henrissat B."/>
            <person name="Grigoriev I.V."/>
            <person name="Hibbett D.S."/>
            <person name="Martin F."/>
            <person name="Nordberg H.P."/>
            <person name="Cantor M.N."/>
            <person name="Hua S.X."/>
        </authorList>
    </citation>
    <scope>NUCLEOTIDE SEQUENCE [LARGE SCALE GENOMIC DNA]</scope>
    <source>
        <strain evidence="2 3">Marx 270</strain>
    </source>
</reference>